<evidence type="ECO:0000256" key="2">
    <source>
        <dbReference type="SAM" id="Phobius"/>
    </source>
</evidence>
<feature type="transmembrane region" description="Helical" evidence="2">
    <location>
        <begin position="20"/>
        <end position="44"/>
    </location>
</feature>
<feature type="transmembrane region" description="Helical" evidence="2">
    <location>
        <begin position="120"/>
        <end position="137"/>
    </location>
</feature>
<evidence type="ECO:0000256" key="1">
    <source>
        <dbReference type="SAM" id="MobiDB-lite"/>
    </source>
</evidence>
<keyword evidence="2" id="KW-1133">Transmembrane helix</keyword>
<feature type="transmembrane region" description="Helical" evidence="2">
    <location>
        <begin position="212"/>
        <end position="230"/>
    </location>
</feature>
<feature type="transmembrane region" description="Helical" evidence="2">
    <location>
        <begin position="149"/>
        <end position="171"/>
    </location>
</feature>
<feature type="region of interest" description="Disordered" evidence="1">
    <location>
        <begin position="327"/>
        <end position="350"/>
    </location>
</feature>
<accession>A0AA40DLW8</accession>
<gene>
    <name evidence="3" type="ORF">B0H67DRAFT_594609</name>
</gene>
<proteinExistence type="predicted"/>
<dbReference type="Proteomes" id="UP001172102">
    <property type="component" value="Unassembled WGS sequence"/>
</dbReference>
<protein>
    <submittedName>
        <fullName evidence="3">Uncharacterized protein</fullName>
    </submittedName>
</protein>
<feature type="transmembrane region" description="Helical" evidence="2">
    <location>
        <begin position="242"/>
        <end position="266"/>
    </location>
</feature>
<dbReference type="AlphaFoldDB" id="A0AA40DLW8"/>
<keyword evidence="4" id="KW-1185">Reference proteome</keyword>
<keyword evidence="2" id="KW-0812">Transmembrane</keyword>
<name>A0AA40DLW8_9PEZI</name>
<dbReference type="EMBL" id="JAUKUA010000007">
    <property type="protein sequence ID" value="KAK0705637.1"/>
    <property type="molecule type" value="Genomic_DNA"/>
</dbReference>
<feature type="transmembrane region" description="Helical" evidence="2">
    <location>
        <begin position="65"/>
        <end position="87"/>
    </location>
</feature>
<evidence type="ECO:0000313" key="3">
    <source>
        <dbReference type="EMBL" id="KAK0705637.1"/>
    </source>
</evidence>
<evidence type="ECO:0000313" key="4">
    <source>
        <dbReference type="Proteomes" id="UP001172102"/>
    </source>
</evidence>
<feature type="compositionally biased region" description="Basic and acidic residues" evidence="1">
    <location>
        <begin position="327"/>
        <end position="340"/>
    </location>
</feature>
<keyword evidence="2" id="KW-0472">Membrane</keyword>
<reference evidence="3" key="1">
    <citation type="submission" date="2023-06" db="EMBL/GenBank/DDBJ databases">
        <title>Genome-scale phylogeny and comparative genomics of the fungal order Sordariales.</title>
        <authorList>
            <consortium name="Lawrence Berkeley National Laboratory"/>
            <person name="Hensen N."/>
            <person name="Bonometti L."/>
            <person name="Westerberg I."/>
            <person name="Brannstrom I.O."/>
            <person name="Guillou S."/>
            <person name="Cros-Aarteil S."/>
            <person name="Calhoun S."/>
            <person name="Haridas S."/>
            <person name="Kuo A."/>
            <person name="Mondo S."/>
            <person name="Pangilinan J."/>
            <person name="Riley R."/>
            <person name="Labutti K."/>
            <person name="Andreopoulos B."/>
            <person name="Lipzen A."/>
            <person name="Chen C."/>
            <person name="Yanf M."/>
            <person name="Daum C."/>
            <person name="Ng V."/>
            <person name="Clum A."/>
            <person name="Steindorff A."/>
            <person name="Ohm R."/>
            <person name="Martin F."/>
            <person name="Silar P."/>
            <person name="Natvig D."/>
            <person name="Lalanne C."/>
            <person name="Gautier V."/>
            <person name="Ament-Velasquez S.L."/>
            <person name="Kruys A."/>
            <person name="Hutchinson M.I."/>
            <person name="Powell A.J."/>
            <person name="Barry K."/>
            <person name="Miller A.N."/>
            <person name="Grigoriev I.V."/>
            <person name="Debuchy R."/>
            <person name="Gladieux P."/>
            <person name="Thoren M.H."/>
            <person name="Johannesson H."/>
        </authorList>
    </citation>
    <scope>NUCLEOTIDE SEQUENCE</scope>
    <source>
        <strain evidence="3">SMH4607-1</strain>
    </source>
</reference>
<sequence>MGNVQSGYNGLSINDIMALQAQYSVGTIVIYVFPIIPLSILWGISLRSTHRKGDAARGAFAWIKTLFPIYILSLLMFVITRAMYLYVIDLDNVSGRTAALVQALDFLNCSGRYFEDTADILLLVVLVELGIGFLISLDNRDGPSKRAKLARYATLALALAFFVMASVYFALSVEFWDRYHKWAYGSSADRLKSPRAPRPNPSVGLLGSALNILFWGAVLPIVGCAAYIVHKTKHAVHLRQSAILFLAAALLDFARLTVGMVTTAIYDFGPNSIVRPLSLSYVAQPLLNTLPWFLLLVLLFVIGMRKEGGLWSGPRLDEIQSEARRVEAAESKTDKSSWREKFKKPTKQEWKDAVVSTLLTSGYQ</sequence>
<feature type="transmembrane region" description="Helical" evidence="2">
    <location>
        <begin position="286"/>
        <end position="304"/>
    </location>
</feature>
<organism evidence="3 4">
    <name type="scientific">Lasiosphaeris hirsuta</name>
    <dbReference type="NCBI Taxonomy" id="260670"/>
    <lineage>
        <taxon>Eukaryota</taxon>
        <taxon>Fungi</taxon>
        <taxon>Dikarya</taxon>
        <taxon>Ascomycota</taxon>
        <taxon>Pezizomycotina</taxon>
        <taxon>Sordariomycetes</taxon>
        <taxon>Sordariomycetidae</taxon>
        <taxon>Sordariales</taxon>
        <taxon>Lasiosphaeriaceae</taxon>
        <taxon>Lasiosphaeris</taxon>
    </lineage>
</organism>
<comment type="caution">
    <text evidence="3">The sequence shown here is derived from an EMBL/GenBank/DDBJ whole genome shotgun (WGS) entry which is preliminary data.</text>
</comment>